<dbReference type="GO" id="GO:0020037">
    <property type="term" value="F:heme binding"/>
    <property type="evidence" value="ECO:0007669"/>
    <property type="project" value="InterPro"/>
</dbReference>
<name>A0AAJ0GIY3_9PEZI</name>
<comment type="cofactor">
    <cofactor evidence="1 5">
        <name>heme</name>
        <dbReference type="ChEBI" id="CHEBI:30413"/>
    </cofactor>
</comment>
<accession>A0AAJ0GIY3</accession>
<evidence type="ECO:0000256" key="1">
    <source>
        <dbReference type="ARBA" id="ARBA00001971"/>
    </source>
</evidence>
<comment type="similarity">
    <text evidence="2 6">Belongs to the cytochrome P450 family.</text>
</comment>
<dbReference type="Gene3D" id="1.10.630.10">
    <property type="entry name" value="Cytochrome P450"/>
    <property type="match status" value="1"/>
</dbReference>
<dbReference type="InterPro" id="IPR017972">
    <property type="entry name" value="Cyt_P450_CS"/>
</dbReference>
<dbReference type="InterPro" id="IPR002403">
    <property type="entry name" value="Cyt_P450_E_grp-IV"/>
</dbReference>
<dbReference type="AlphaFoldDB" id="A0AAJ0GIY3"/>
<keyword evidence="4 5" id="KW-0408">Iron</keyword>
<protein>
    <recommendedName>
        <fullName evidence="9">Cytochrome P450</fullName>
    </recommendedName>
</protein>
<reference evidence="7" key="1">
    <citation type="submission" date="2023-04" db="EMBL/GenBank/DDBJ databases">
        <title>Black Yeasts Isolated from many extreme environments.</title>
        <authorList>
            <person name="Coleine C."/>
            <person name="Stajich J.E."/>
            <person name="Selbmann L."/>
        </authorList>
    </citation>
    <scope>NUCLEOTIDE SEQUENCE</scope>
    <source>
        <strain evidence="7">CCFEE 5312</strain>
    </source>
</reference>
<evidence type="ECO:0000256" key="6">
    <source>
        <dbReference type="RuleBase" id="RU000461"/>
    </source>
</evidence>
<dbReference type="EMBL" id="JAWDJX010000001">
    <property type="protein sequence ID" value="KAK3058507.1"/>
    <property type="molecule type" value="Genomic_DNA"/>
</dbReference>
<dbReference type="Proteomes" id="UP001271007">
    <property type="component" value="Unassembled WGS sequence"/>
</dbReference>
<keyword evidence="8" id="KW-1185">Reference proteome</keyword>
<dbReference type="GO" id="GO:0016705">
    <property type="term" value="F:oxidoreductase activity, acting on paired donors, with incorporation or reduction of molecular oxygen"/>
    <property type="evidence" value="ECO:0007669"/>
    <property type="project" value="InterPro"/>
</dbReference>
<evidence type="ECO:0000256" key="5">
    <source>
        <dbReference type="PIRSR" id="PIRSR602403-1"/>
    </source>
</evidence>
<dbReference type="InterPro" id="IPR050121">
    <property type="entry name" value="Cytochrome_P450_monoxygenase"/>
</dbReference>
<keyword evidence="3 5" id="KW-0479">Metal-binding</keyword>
<dbReference type="GO" id="GO:0005506">
    <property type="term" value="F:iron ion binding"/>
    <property type="evidence" value="ECO:0007669"/>
    <property type="project" value="InterPro"/>
</dbReference>
<dbReference type="PANTHER" id="PTHR24305:SF166">
    <property type="entry name" value="CYTOCHROME P450 12A4, MITOCHONDRIAL-RELATED"/>
    <property type="match status" value="1"/>
</dbReference>
<dbReference type="PROSITE" id="PS00086">
    <property type="entry name" value="CYTOCHROME_P450"/>
    <property type="match status" value="1"/>
</dbReference>
<keyword evidence="6" id="KW-0560">Oxidoreductase</keyword>
<comment type="caution">
    <text evidence="7">The sequence shown here is derived from an EMBL/GenBank/DDBJ whole genome shotgun (WGS) entry which is preliminary data.</text>
</comment>
<dbReference type="GO" id="GO:0004497">
    <property type="term" value="F:monooxygenase activity"/>
    <property type="evidence" value="ECO:0007669"/>
    <property type="project" value="UniProtKB-KW"/>
</dbReference>
<evidence type="ECO:0008006" key="9">
    <source>
        <dbReference type="Google" id="ProtNLM"/>
    </source>
</evidence>
<organism evidence="7 8">
    <name type="scientific">Extremus antarcticus</name>
    <dbReference type="NCBI Taxonomy" id="702011"/>
    <lineage>
        <taxon>Eukaryota</taxon>
        <taxon>Fungi</taxon>
        <taxon>Dikarya</taxon>
        <taxon>Ascomycota</taxon>
        <taxon>Pezizomycotina</taxon>
        <taxon>Dothideomycetes</taxon>
        <taxon>Dothideomycetidae</taxon>
        <taxon>Mycosphaerellales</taxon>
        <taxon>Extremaceae</taxon>
        <taxon>Extremus</taxon>
    </lineage>
</organism>
<dbReference type="PRINTS" id="PR00465">
    <property type="entry name" value="EP450IV"/>
</dbReference>
<evidence type="ECO:0000313" key="8">
    <source>
        <dbReference type="Proteomes" id="UP001271007"/>
    </source>
</evidence>
<gene>
    <name evidence="7" type="ORF">LTR09_000071</name>
</gene>
<sequence length="502" mass="56236">MLSIVGVAALLSVLVYKYIYYPRFASPLSKLPTAHPLCSITARWFSRRISQQKELTTLLAAHQKHGPVVRLGPREVSVVSLEGLRDIYTAGLEKHPWYVQIFANYGGTPNLVSTLEHRPHSVQKRMIANVYAKSYIQRSKDLDTLSTGIVLGKFLPLLHEYVNEKTQPDVMSLFQWAGIDFMTAYVFGTAYSTDFLQDKEGREAYFKDRSKIQSFDNSGQDNVVEAVCMQLATDTLAAQTQPQQTDIDGTSPVVFRQLYSQLVQKNKTESGQLSQTDLMKRCASEVLDHIIAAHETFAITSTYVLYRMSLDPALQKRLRAELSALRPSIGLGAAEQALPSAADVDALPLLNGVLLETLRLHAAVPVRQPRVVPEEGIRLHGHYIPAGTTVSSNAYCLHRQPEIFPRPNEWLPERWMAMQDRLQTDSSFPPPEVIRRWFWAFGSGGRMCIGSNFALQVLKLLFASIYTNFETSIIDDEGIEQSESFIAGPVGNKLIVQLHPVE</sequence>
<dbReference type="CDD" id="cd11059">
    <property type="entry name" value="CYP_fungal"/>
    <property type="match status" value="1"/>
</dbReference>
<proteinExistence type="inferred from homology"/>
<dbReference type="SUPFAM" id="SSF48264">
    <property type="entry name" value="Cytochrome P450"/>
    <property type="match status" value="1"/>
</dbReference>
<dbReference type="Pfam" id="PF00067">
    <property type="entry name" value="p450"/>
    <property type="match status" value="1"/>
</dbReference>
<dbReference type="PANTHER" id="PTHR24305">
    <property type="entry name" value="CYTOCHROME P450"/>
    <property type="match status" value="1"/>
</dbReference>
<evidence type="ECO:0000256" key="4">
    <source>
        <dbReference type="ARBA" id="ARBA00023004"/>
    </source>
</evidence>
<dbReference type="PRINTS" id="PR00385">
    <property type="entry name" value="P450"/>
</dbReference>
<evidence type="ECO:0000313" key="7">
    <source>
        <dbReference type="EMBL" id="KAK3058507.1"/>
    </source>
</evidence>
<evidence type="ECO:0000256" key="3">
    <source>
        <dbReference type="ARBA" id="ARBA00022723"/>
    </source>
</evidence>
<feature type="binding site" description="axial binding residue" evidence="5">
    <location>
        <position position="448"/>
    </location>
    <ligand>
        <name>heme</name>
        <dbReference type="ChEBI" id="CHEBI:30413"/>
    </ligand>
    <ligandPart>
        <name>Fe</name>
        <dbReference type="ChEBI" id="CHEBI:18248"/>
    </ligandPart>
</feature>
<keyword evidence="6" id="KW-0503">Monooxygenase</keyword>
<evidence type="ECO:0000256" key="2">
    <source>
        <dbReference type="ARBA" id="ARBA00010617"/>
    </source>
</evidence>
<dbReference type="InterPro" id="IPR036396">
    <property type="entry name" value="Cyt_P450_sf"/>
</dbReference>
<keyword evidence="5 6" id="KW-0349">Heme</keyword>
<dbReference type="InterPro" id="IPR001128">
    <property type="entry name" value="Cyt_P450"/>
</dbReference>